<dbReference type="InterPro" id="IPR016009">
    <property type="entry name" value="tRNA_MeTrfase_TRMD/TRM10"/>
</dbReference>
<name>A0A2S8NUB7_9MOLU</name>
<evidence type="ECO:0000256" key="3">
    <source>
        <dbReference type="ARBA" id="ARBA00007630"/>
    </source>
</evidence>
<dbReference type="HAMAP" id="MF_00605">
    <property type="entry name" value="TrmD"/>
    <property type="match status" value="1"/>
</dbReference>
<evidence type="ECO:0000256" key="1">
    <source>
        <dbReference type="ARBA" id="ARBA00002634"/>
    </source>
</evidence>
<comment type="similarity">
    <text evidence="3 15 17">Belongs to the RNA methyltransferase TrmD family.</text>
</comment>
<proteinExistence type="inferred from homology"/>
<keyword evidence="11 15" id="KW-0819">tRNA processing</keyword>
<evidence type="ECO:0000256" key="15">
    <source>
        <dbReference type="HAMAP-Rule" id="MF_00605"/>
    </source>
</evidence>
<dbReference type="AlphaFoldDB" id="A0A2S8NUB7"/>
<evidence type="ECO:0000259" key="18">
    <source>
        <dbReference type="Pfam" id="PF01746"/>
    </source>
</evidence>
<organism evidence="19 20">
    <name type="scientific">Candidatus Phytoplasma phoenicium</name>
    <dbReference type="NCBI Taxonomy" id="198422"/>
    <lineage>
        <taxon>Bacteria</taxon>
        <taxon>Bacillati</taxon>
        <taxon>Mycoplasmatota</taxon>
        <taxon>Mollicutes</taxon>
        <taxon>Acholeplasmatales</taxon>
        <taxon>Acholeplasmataceae</taxon>
        <taxon>Candidatus Phytoplasma</taxon>
        <taxon>16SrIX (Pigeon pea witches'-broom group)</taxon>
    </lineage>
</organism>
<dbReference type="GO" id="GO:0002939">
    <property type="term" value="P:tRNA N1-guanine methylation"/>
    <property type="evidence" value="ECO:0007669"/>
    <property type="project" value="TreeGrafter"/>
</dbReference>
<evidence type="ECO:0000256" key="9">
    <source>
        <dbReference type="ARBA" id="ARBA00022679"/>
    </source>
</evidence>
<dbReference type="PIRSF" id="PIRSF000386">
    <property type="entry name" value="tRNA_mtase"/>
    <property type="match status" value="1"/>
</dbReference>
<dbReference type="EMBL" id="PUUG01000046">
    <property type="protein sequence ID" value="PQP79545.1"/>
    <property type="molecule type" value="Genomic_DNA"/>
</dbReference>
<evidence type="ECO:0000256" key="5">
    <source>
        <dbReference type="ARBA" id="ARBA00012807"/>
    </source>
</evidence>
<dbReference type="EC" id="2.1.1.228" evidence="5 15"/>
<keyword evidence="20" id="KW-1185">Reference proteome</keyword>
<dbReference type="InterPro" id="IPR029028">
    <property type="entry name" value="Alpha/beta_knot_MTases"/>
</dbReference>
<evidence type="ECO:0000256" key="4">
    <source>
        <dbReference type="ARBA" id="ARBA00011738"/>
    </source>
</evidence>
<keyword evidence="9 15" id="KW-0808">Transferase</keyword>
<comment type="catalytic activity">
    <reaction evidence="14 15 17">
        <text>guanosine(37) in tRNA + S-adenosyl-L-methionine = N(1)-methylguanosine(37) in tRNA + S-adenosyl-L-homocysteine + H(+)</text>
        <dbReference type="Rhea" id="RHEA:36899"/>
        <dbReference type="Rhea" id="RHEA-COMP:10145"/>
        <dbReference type="Rhea" id="RHEA-COMP:10147"/>
        <dbReference type="ChEBI" id="CHEBI:15378"/>
        <dbReference type="ChEBI" id="CHEBI:57856"/>
        <dbReference type="ChEBI" id="CHEBI:59789"/>
        <dbReference type="ChEBI" id="CHEBI:73542"/>
        <dbReference type="ChEBI" id="CHEBI:74269"/>
        <dbReference type="EC" id="2.1.1.228"/>
    </reaction>
</comment>
<dbReference type="GO" id="GO:0005829">
    <property type="term" value="C:cytosol"/>
    <property type="evidence" value="ECO:0007669"/>
    <property type="project" value="TreeGrafter"/>
</dbReference>
<gene>
    <name evidence="15" type="primary">trmD</name>
    <name evidence="19" type="ORF">C6B37_01615</name>
</gene>
<dbReference type="InterPro" id="IPR002649">
    <property type="entry name" value="tRNA_m1G_MeTrfase_TrmD"/>
</dbReference>
<evidence type="ECO:0000256" key="17">
    <source>
        <dbReference type="RuleBase" id="RU003464"/>
    </source>
</evidence>
<dbReference type="InterPro" id="IPR023148">
    <property type="entry name" value="tRNA_m1G_MeTrfase_C_sf"/>
</dbReference>
<keyword evidence="7 15" id="KW-0963">Cytoplasm</keyword>
<dbReference type="SUPFAM" id="SSF75217">
    <property type="entry name" value="alpha/beta knot"/>
    <property type="match status" value="1"/>
</dbReference>
<evidence type="ECO:0000256" key="6">
    <source>
        <dbReference type="ARBA" id="ARBA00014679"/>
    </source>
</evidence>
<dbReference type="GO" id="GO:0052906">
    <property type="term" value="F:tRNA (guanine(37)-N1)-methyltransferase activity"/>
    <property type="evidence" value="ECO:0007669"/>
    <property type="project" value="UniProtKB-UniRule"/>
</dbReference>
<sequence length="241" mass="27970">MKFDIITIFPNFFESFLNNSIVKRAQVKKKITIKIHDLRIYSQNKNQKIDDVPYGGDNGMLLAFPPFYECLKNIPKETKSKVVLLSPQGNLLQQSKVFNYANEYTHLIILCGHYEGIDARILNYVDEEVSIGDYILTGGEVASTILIDAITRVIPGVIKKESYLKDSLQQNLLKYPQYTRPRIYKNHSVPDILLTGHHQKISQWRKKESLKNTFLKRPEFLKKIVLDEKTLNLLEEIKKEN</sequence>
<evidence type="ECO:0000313" key="19">
    <source>
        <dbReference type="EMBL" id="PQP79545.1"/>
    </source>
</evidence>
<feature type="domain" description="tRNA methyltransferase TRMD/TRM10-type" evidence="18">
    <location>
        <begin position="1"/>
        <end position="223"/>
    </location>
</feature>
<comment type="caution">
    <text evidence="19">The sequence shown here is derived from an EMBL/GenBank/DDBJ whole genome shotgun (WGS) entry which is preliminary data.</text>
</comment>
<dbReference type="Pfam" id="PF01746">
    <property type="entry name" value="tRNA_m1G_MT"/>
    <property type="match status" value="1"/>
</dbReference>
<evidence type="ECO:0000256" key="8">
    <source>
        <dbReference type="ARBA" id="ARBA00022603"/>
    </source>
</evidence>
<comment type="function">
    <text evidence="1 15 17">Specifically methylates guanosine-37 in various tRNAs.</text>
</comment>
<dbReference type="Gene3D" id="3.40.1280.10">
    <property type="match status" value="1"/>
</dbReference>
<evidence type="ECO:0000313" key="20">
    <source>
        <dbReference type="Proteomes" id="UP000238672"/>
    </source>
</evidence>
<dbReference type="CDD" id="cd18080">
    <property type="entry name" value="TrmD-like"/>
    <property type="match status" value="1"/>
</dbReference>
<accession>A0A2S8NUB7</accession>
<comment type="subcellular location">
    <subcellularLocation>
        <location evidence="2 15 17">Cytoplasm</location>
    </subcellularLocation>
</comment>
<keyword evidence="8 15" id="KW-0489">Methyltransferase</keyword>
<evidence type="ECO:0000256" key="2">
    <source>
        <dbReference type="ARBA" id="ARBA00004496"/>
    </source>
</evidence>
<evidence type="ECO:0000256" key="16">
    <source>
        <dbReference type="PIRSR" id="PIRSR000386-1"/>
    </source>
</evidence>
<dbReference type="Proteomes" id="UP000238672">
    <property type="component" value="Unassembled WGS sequence"/>
</dbReference>
<dbReference type="Gene3D" id="1.10.1270.20">
    <property type="entry name" value="tRNA(m1g37)methyltransferase, domain 2"/>
    <property type="match status" value="1"/>
</dbReference>
<dbReference type="NCBIfam" id="NF000648">
    <property type="entry name" value="PRK00026.1"/>
    <property type="match status" value="1"/>
</dbReference>
<dbReference type="NCBIfam" id="TIGR00088">
    <property type="entry name" value="trmD"/>
    <property type="match status" value="1"/>
</dbReference>
<evidence type="ECO:0000256" key="12">
    <source>
        <dbReference type="ARBA" id="ARBA00029736"/>
    </source>
</evidence>
<comment type="subunit">
    <text evidence="4 15 17">Homodimer.</text>
</comment>
<reference evidence="19 20" key="1">
    <citation type="submission" date="2018-02" db="EMBL/GenBank/DDBJ databases">
        <title>Metagenomics reveals mixed infection of spiroplasma and phytoplasma in chicory.</title>
        <authorList>
            <person name="Polano C."/>
            <person name="Moruzzi S."/>
            <person name="Ermacora P."/>
            <person name="Ferrini F."/>
            <person name="Martini M."/>
            <person name="Firrao G."/>
        </authorList>
    </citation>
    <scope>NUCLEOTIDE SEQUENCE [LARGE SCALE GENOMIC DNA]</scope>
    <source>
        <strain evidence="19 20">ChiP</strain>
    </source>
</reference>
<evidence type="ECO:0000256" key="13">
    <source>
        <dbReference type="ARBA" id="ARBA00033392"/>
    </source>
</evidence>
<evidence type="ECO:0000256" key="14">
    <source>
        <dbReference type="ARBA" id="ARBA00047783"/>
    </source>
</evidence>
<evidence type="ECO:0000256" key="11">
    <source>
        <dbReference type="ARBA" id="ARBA00022694"/>
    </source>
</evidence>
<dbReference type="FunFam" id="3.40.1280.10:FF:000001">
    <property type="entry name" value="tRNA (guanine-N(1)-)-methyltransferase"/>
    <property type="match status" value="1"/>
</dbReference>
<feature type="binding site" evidence="15 16">
    <location>
        <begin position="131"/>
        <end position="136"/>
    </location>
    <ligand>
        <name>S-adenosyl-L-methionine</name>
        <dbReference type="ChEBI" id="CHEBI:59789"/>
    </ligand>
</feature>
<protein>
    <recommendedName>
        <fullName evidence="6 15">tRNA (guanine-N(1)-)-methyltransferase</fullName>
        <ecNumber evidence="5 15">2.1.1.228</ecNumber>
    </recommendedName>
    <alternativeName>
        <fullName evidence="12 15">M1G-methyltransferase</fullName>
    </alternativeName>
    <alternativeName>
        <fullName evidence="13 15">tRNA [GM37] methyltransferase</fullName>
    </alternativeName>
</protein>
<evidence type="ECO:0000256" key="10">
    <source>
        <dbReference type="ARBA" id="ARBA00022691"/>
    </source>
</evidence>
<evidence type="ECO:0000256" key="7">
    <source>
        <dbReference type="ARBA" id="ARBA00022490"/>
    </source>
</evidence>
<dbReference type="PANTHER" id="PTHR46417:SF1">
    <property type="entry name" value="TRNA (GUANINE-N(1)-)-METHYLTRANSFERASE"/>
    <property type="match status" value="1"/>
</dbReference>
<dbReference type="FunFam" id="1.10.1270.20:FF:000001">
    <property type="entry name" value="tRNA (guanine-N(1)-)-methyltransferase"/>
    <property type="match status" value="1"/>
</dbReference>
<feature type="binding site" evidence="15 16">
    <location>
        <position position="112"/>
    </location>
    <ligand>
        <name>S-adenosyl-L-methionine</name>
        <dbReference type="ChEBI" id="CHEBI:59789"/>
    </ligand>
</feature>
<dbReference type="PANTHER" id="PTHR46417">
    <property type="entry name" value="TRNA (GUANINE-N(1)-)-METHYLTRANSFERASE"/>
    <property type="match status" value="1"/>
</dbReference>
<dbReference type="InterPro" id="IPR029026">
    <property type="entry name" value="tRNA_m1G_MTases_N"/>
</dbReference>
<keyword evidence="10 15" id="KW-0949">S-adenosyl-L-methionine</keyword>